<comment type="caution">
    <text evidence="3">The sequence shown here is derived from an EMBL/GenBank/DDBJ whole genome shotgun (WGS) entry which is preliminary data.</text>
</comment>
<accession>A0ABR7PKQ2</accession>
<dbReference type="EMBL" id="VZQQ01000007">
    <property type="protein sequence ID" value="MBC8746956.1"/>
    <property type="molecule type" value="Genomic_DNA"/>
</dbReference>
<dbReference type="Proteomes" id="UP000736373">
    <property type="component" value="Unassembled WGS sequence"/>
</dbReference>
<evidence type="ECO:0000259" key="2">
    <source>
        <dbReference type="Pfam" id="PF09977"/>
    </source>
</evidence>
<reference evidence="3 4" key="1">
    <citation type="submission" date="2019-09" db="EMBL/GenBank/DDBJ databases">
        <title>Paraburkholderia podalyriae sp. nov., A South African Podalyria-associated rhizobium.</title>
        <authorList>
            <person name="Mavima L."/>
            <person name="Beukes C.W."/>
            <person name="Palmer M."/>
            <person name="De Meyer S.E."/>
            <person name="James E.K."/>
            <person name="Maluk M."/>
            <person name="Avontuur J.R."/>
            <person name="Chan W.Y."/>
            <person name="Venter S.N."/>
            <person name="Steenkamp E.T."/>
        </authorList>
    </citation>
    <scope>NUCLEOTIDE SEQUENCE [LARGE SCALE GENOMIC DNA]</scope>
    <source>
        <strain evidence="3 4">WC7.3b</strain>
    </source>
</reference>
<keyword evidence="1" id="KW-0472">Membrane</keyword>
<sequence length="358" mass="36850">MLCRASVRPDERLRPCVRARSQECGSVTLWFLLTFTALLIIGAFAIDLPRVFTVSGELQNGADAAALAGAGALSQGSTSGPNWAGAASSATAAVALNASDGVKLTSGSVTAGYWDVAASSPTLLAPGKVTLPAPAGQLLEPAVQVTISRNATSNGGLVHLLLGTLLGMPTTADSATAVAVIAPPSAVPAGALFPMVMDQCVYNQYWDSTKNAPKVDAAGQPYEFEVGNGQEYGASCEAGQWTSFLVVANDTPTVVNLIDNGNPTSLSIGDSIYIDPGVKAAVYKNIPTATTVLMPVSTQIENKTFVPIIAFAAFHIDGADQGSKYIQGHFVAGYTMPTQGTGVSTKNYGGYVAPRLAF</sequence>
<evidence type="ECO:0000313" key="3">
    <source>
        <dbReference type="EMBL" id="MBC8746956.1"/>
    </source>
</evidence>
<organism evidence="3 4">
    <name type="scientific">Paraburkholderia podalyriae</name>
    <dbReference type="NCBI Taxonomy" id="1938811"/>
    <lineage>
        <taxon>Bacteria</taxon>
        <taxon>Pseudomonadati</taxon>
        <taxon>Pseudomonadota</taxon>
        <taxon>Betaproteobacteria</taxon>
        <taxon>Burkholderiales</taxon>
        <taxon>Burkholderiaceae</taxon>
        <taxon>Paraburkholderia</taxon>
    </lineage>
</organism>
<protein>
    <submittedName>
        <fullName evidence="3">Pilus assembly protein TadE</fullName>
    </submittedName>
</protein>
<evidence type="ECO:0000256" key="1">
    <source>
        <dbReference type="SAM" id="Phobius"/>
    </source>
</evidence>
<proteinExistence type="predicted"/>
<dbReference type="RefSeq" id="WP_187634263.1">
    <property type="nucleotide sequence ID" value="NZ_VZQQ01000007.1"/>
</dbReference>
<keyword evidence="4" id="KW-1185">Reference proteome</keyword>
<feature type="domain" description="DUF2134" evidence="2">
    <location>
        <begin position="68"/>
        <end position="179"/>
    </location>
</feature>
<evidence type="ECO:0000313" key="4">
    <source>
        <dbReference type="Proteomes" id="UP000736373"/>
    </source>
</evidence>
<gene>
    <name evidence="3" type="ORF">F6X42_10105</name>
</gene>
<keyword evidence="1" id="KW-1133">Transmembrane helix</keyword>
<dbReference type="InterPro" id="IPR018705">
    <property type="entry name" value="DUF2134_membrane"/>
</dbReference>
<feature type="transmembrane region" description="Helical" evidence="1">
    <location>
        <begin position="27"/>
        <end position="46"/>
    </location>
</feature>
<name>A0ABR7PKQ2_9BURK</name>
<dbReference type="Pfam" id="PF09977">
    <property type="entry name" value="Tad_C"/>
    <property type="match status" value="1"/>
</dbReference>
<keyword evidence="1" id="KW-0812">Transmembrane</keyword>